<feature type="region of interest" description="Disordered" evidence="1">
    <location>
        <begin position="416"/>
        <end position="489"/>
    </location>
</feature>
<evidence type="ECO:0000259" key="2">
    <source>
        <dbReference type="PROSITE" id="PS51391"/>
    </source>
</evidence>
<feature type="region of interest" description="Disordered" evidence="1">
    <location>
        <begin position="258"/>
        <end position="321"/>
    </location>
</feature>
<feature type="region of interest" description="Disordered" evidence="1">
    <location>
        <begin position="26"/>
        <end position="48"/>
    </location>
</feature>
<dbReference type="SMART" id="SM00582">
    <property type="entry name" value="RPR"/>
    <property type="match status" value="1"/>
</dbReference>
<feature type="compositionally biased region" description="Polar residues" evidence="1">
    <location>
        <begin position="477"/>
        <end position="488"/>
    </location>
</feature>
<dbReference type="PANTHER" id="PTHR15921">
    <property type="entry name" value="PRE-MRNA CLEAVAGE COMPLEX II"/>
    <property type="match status" value="1"/>
</dbReference>
<dbReference type="GO" id="GO:0006369">
    <property type="term" value="P:termination of RNA polymerase II transcription"/>
    <property type="evidence" value="ECO:0007669"/>
    <property type="project" value="InterPro"/>
</dbReference>
<dbReference type="CDD" id="cd16982">
    <property type="entry name" value="CID_Pcf11"/>
    <property type="match status" value="1"/>
</dbReference>
<dbReference type="GO" id="GO:0005737">
    <property type="term" value="C:cytoplasm"/>
    <property type="evidence" value="ECO:0007669"/>
    <property type="project" value="TreeGrafter"/>
</dbReference>
<dbReference type="SUPFAM" id="SSF48464">
    <property type="entry name" value="ENTH/VHS domain"/>
    <property type="match status" value="1"/>
</dbReference>
<dbReference type="EMBL" id="QPFP01000007">
    <property type="protein sequence ID" value="TEB35641.1"/>
    <property type="molecule type" value="Genomic_DNA"/>
</dbReference>
<reference evidence="3 4" key="1">
    <citation type="journal article" date="2019" name="Nat. Ecol. Evol.">
        <title>Megaphylogeny resolves global patterns of mushroom evolution.</title>
        <authorList>
            <person name="Varga T."/>
            <person name="Krizsan K."/>
            <person name="Foldi C."/>
            <person name="Dima B."/>
            <person name="Sanchez-Garcia M."/>
            <person name="Sanchez-Ramirez S."/>
            <person name="Szollosi G.J."/>
            <person name="Szarkandi J.G."/>
            <person name="Papp V."/>
            <person name="Albert L."/>
            <person name="Andreopoulos W."/>
            <person name="Angelini C."/>
            <person name="Antonin V."/>
            <person name="Barry K.W."/>
            <person name="Bougher N.L."/>
            <person name="Buchanan P."/>
            <person name="Buyck B."/>
            <person name="Bense V."/>
            <person name="Catcheside P."/>
            <person name="Chovatia M."/>
            <person name="Cooper J."/>
            <person name="Damon W."/>
            <person name="Desjardin D."/>
            <person name="Finy P."/>
            <person name="Geml J."/>
            <person name="Haridas S."/>
            <person name="Hughes K."/>
            <person name="Justo A."/>
            <person name="Karasinski D."/>
            <person name="Kautmanova I."/>
            <person name="Kiss B."/>
            <person name="Kocsube S."/>
            <person name="Kotiranta H."/>
            <person name="LaButti K.M."/>
            <person name="Lechner B.E."/>
            <person name="Liimatainen K."/>
            <person name="Lipzen A."/>
            <person name="Lukacs Z."/>
            <person name="Mihaltcheva S."/>
            <person name="Morgado L.N."/>
            <person name="Niskanen T."/>
            <person name="Noordeloos M.E."/>
            <person name="Ohm R.A."/>
            <person name="Ortiz-Santana B."/>
            <person name="Ovrebo C."/>
            <person name="Racz N."/>
            <person name="Riley R."/>
            <person name="Savchenko A."/>
            <person name="Shiryaev A."/>
            <person name="Soop K."/>
            <person name="Spirin V."/>
            <person name="Szebenyi C."/>
            <person name="Tomsovsky M."/>
            <person name="Tulloss R.E."/>
            <person name="Uehling J."/>
            <person name="Grigoriev I.V."/>
            <person name="Vagvolgyi C."/>
            <person name="Papp T."/>
            <person name="Martin F.M."/>
            <person name="Miettinen O."/>
            <person name="Hibbett D.S."/>
            <person name="Nagy L.G."/>
        </authorList>
    </citation>
    <scope>NUCLEOTIDE SEQUENCE [LARGE SCALE GENOMIC DNA]</scope>
    <source>
        <strain evidence="3 4">FP101781</strain>
    </source>
</reference>
<dbReference type="PANTHER" id="PTHR15921:SF3">
    <property type="entry name" value="PRE-MRNA CLEAVAGE COMPLEX 2 PROTEIN PCF11"/>
    <property type="match status" value="1"/>
</dbReference>
<dbReference type="InterPro" id="IPR054127">
    <property type="entry name" value="Pcf11_C"/>
</dbReference>
<dbReference type="GO" id="GO:0031124">
    <property type="term" value="P:mRNA 3'-end processing"/>
    <property type="evidence" value="ECO:0007669"/>
    <property type="project" value="InterPro"/>
</dbReference>
<dbReference type="InterPro" id="IPR008942">
    <property type="entry name" value="ENTH_VHS"/>
</dbReference>
<dbReference type="Pfam" id="PF21936">
    <property type="entry name" value="Pcf11_C"/>
    <property type="match status" value="1"/>
</dbReference>
<dbReference type="InterPro" id="IPR006569">
    <property type="entry name" value="CID_dom"/>
</dbReference>
<feature type="compositionally biased region" description="Pro residues" evidence="1">
    <location>
        <begin position="37"/>
        <end position="48"/>
    </location>
</feature>
<dbReference type="Proteomes" id="UP000298030">
    <property type="component" value="Unassembled WGS sequence"/>
</dbReference>
<dbReference type="GO" id="GO:0000993">
    <property type="term" value="F:RNA polymerase II complex binding"/>
    <property type="evidence" value="ECO:0007669"/>
    <property type="project" value="InterPro"/>
</dbReference>
<name>A0A4Y7TNV6_COPMI</name>
<dbReference type="Gene3D" id="1.25.40.90">
    <property type="match status" value="1"/>
</dbReference>
<proteinExistence type="predicted"/>
<feature type="compositionally biased region" description="Pro residues" evidence="1">
    <location>
        <begin position="275"/>
        <end position="292"/>
    </location>
</feature>
<keyword evidence="4" id="KW-1185">Reference proteome</keyword>
<dbReference type="GO" id="GO:0005849">
    <property type="term" value="C:mRNA cleavage factor complex"/>
    <property type="evidence" value="ECO:0007669"/>
    <property type="project" value="TreeGrafter"/>
</dbReference>
<feature type="region of interest" description="Disordered" evidence="1">
    <location>
        <begin position="565"/>
        <end position="634"/>
    </location>
</feature>
<gene>
    <name evidence="3" type="ORF">FA13DRAFT_1762697</name>
</gene>
<evidence type="ECO:0000313" key="4">
    <source>
        <dbReference type="Proteomes" id="UP000298030"/>
    </source>
</evidence>
<sequence>MYSQATPGVYGRSSYGHPFPPPPVNSYHGYYQQQYPQQPPPHYPPQPPVYTVDPNTFRRDYMGSLSELTFNSRPIIQNLSNIAADNHRYADIVVSCIDDHIRRLPFPRSICSTRFPKNVFDPYARRFSSVVTNLFLDTYRQVDPQTRTKMEEMLLTWRNGSPTRSQLFGSVNQIAIERGVWGDGSESSITQGQVLSELQFAIDAKKRALQVNPYDTDAQRKTEVLHQLRKCILEAGVSQSELRQILNQLRELVKAPSIPQAAPAPPPSAWRAPAYSPPPPPPQPTLVPPFPPNATSFPINSFPNPSQPAAAPPPQASTSATVDAARLSSIISSLVSAGVVSKTGNATPPTAREPVAAPASPVANVAEDAAWKDYRNAILAQQSKLSSVEILRIEPAIKTLLYTRLPSQCKQCGLRFSDSPRGKRQHQEHLDTHFKRNRKAAQSTGRGHSRHSFQVTEDWIRDVDGTVDDEGKGPDTSIPSNEKNNIQSDAELRSSFVVVPPGDEAKPISCPICKERIKTEFSEEDEEWVWRNAILKDDKIYHATCHAEALSSTNTLAARLRSDLISSSRGGTPEVNGSSRSTPPPSALRKSLSPPRSPDSKVGTKRKVEDMDSELTGNRTGTPPSKKVAMSGSS</sequence>
<dbReference type="PROSITE" id="PS51391">
    <property type="entry name" value="CID"/>
    <property type="match status" value="1"/>
</dbReference>
<evidence type="ECO:0000313" key="3">
    <source>
        <dbReference type="EMBL" id="TEB35641.1"/>
    </source>
</evidence>
<organism evidence="3 4">
    <name type="scientific">Coprinellus micaceus</name>
    <name type="common">Glistening ink-cap mushroom</name>
    <name type="synonym">Coprinus micaceus</name>
    <dbReference type="NCBI Taxonomy" id="71717"/>
    <lineage>
        <taxon>Eukaryota</taxon>
        <taxon>Fungi</taxon>
        <taxon>Dikarya</taxon>
        <taxon>Basidiomycota</taxon>
        <taxon>Agaricomycotina</taxon>
        <taxon>Agaricomycetes</taxon>
        <taxon>Agaricomycetidae</taxon>
        <taxon>Agaricales</taxon>
        <taxon>Agaricineae</taxon>
        <taxon>Psathyrellaceae</taxon>
        <taxon>Coprinellus</taxon>
    </lineage>
</organism>
<protein>
    <recommendedName>
        <fullName evidence="2">CID domain-containing protein</fullName>
    </recommendedName>
</protein>
<accession>A0A4Y7TNV6</accession>
<feature type="compositionally biased region" description="Polar residues" evidence="1">
    <location>
        <begin position="565"/>
        <end position="581"/>
    </location>
</feature>
<dbReference type="STRING" id="71717.A0A4Y7TNV6"/>
<feature type="compositionally biased region" description="Basic and acidic residues" evidence="1">
    <location>
        <begin position="418"/>
        <end position="434"/>
    </location>
</feature>
<feature type="compositionally biased region" description="Polar residues" evidence="1">
    <location>
        <begin position="293"/>
        <end position="304"/>
    </location>
</feature>
<dbReference type="InterPro" id="IPR045154">
    <property type="entry name" value="PCF11-like"/>
</dbReference>
<evidence type="ECO:0000256" key="1">
    <source>
        <dbReference type="SAM" id="MobiDB-lite"/>
    </source>
</evidence>
<dbReference type="AlphaFoldDB" id="A0A4Y7TNV6"/>
<comment type="caution">
    <text evidence="3">The sequence shown here is derived from an EMBL/GenBank/DDBJ whole genome shotgun (WGS) entry which is preliminary data.</text>
</comment>
<feature type="domain" description="CID" evidence="2">
    <location>
        <begin position="53"/>
        <end position="184"/>
    </location>
</feature>
<dbReference type="GO" id="GO:0003729">
    <property type="term" value="F:mRNA binding"/>
    <property type="evidence" value="ECO:0007669"/>
    <property type="project" value="InterPro"/>
</dbReference>
<feature type="compositionally biased region" description="Basic and acidic residues" evidence="1">
    <location>
        <begin position="458"/>
        <end position="473"/>
    </location>
</feature>
<dbReference type="InterPro" id="IPR047415">
    <property type="entry name" value="Pcf11_CID"/>
</dbReference>
<dbReference type="OrthoDB" id="2129491at2759"/>